<organism evidence="1 2">
    <name type="scientific">Ixodes persulcatus</name>
    <name type="common">Taiga tick</name>
    <dbReference type="NCBI Taxonomy" id="34615"/>
    <lineage>
        <taxon>Eukaryota</taxon>
        <taxon>Metazoa</taxon>
        <taxon>Ecdysozoa</taxon>
        <taxon>Arthropoda</taxon>
        <taxon>Chelicerata</taxon>
        <taxon>Arachnida</taxon>
        <taxon>Acari</taxon>
        <taxon>Parasitiformes</taxon>
        <taxon>Ixodida</taxon>
        <taxon>Ixodoidea</taxon>
        <taxon>Ixodidae</taxon>
        <taxon>Ixodinae</taxon>
        <taxon>Ixodes</taxon>
    </lineage>
</organism>
<reference evidence="1 2" key="1">
    <citation type="journal article" date="2020" name="Cell">
        <title>Large-Scale Comparative Analyses of Tick Genomes Elucidate Their Genetic Diversity and Vector Capacities.</title>
        <authorList>
            <consortium name="Tick Genome and Microbiome Consortium (TIGMIC)"/>
            <person name="Jia N."/>
            <person name="Wang J."/>
            <person name="Shi W."/>
            <person name="Du L."/>
            <person name="Sun Y."/>
            <person name="Zhan W."/>
            <person name="Jiang J.F."/>
            <person name="Wang Q."/>
            <person name="Zhang B."/>
            <person name="Ji P."/>
            <person name="Bell-Sakyi L."/>
            <person name="Cui X.M."/>
            <person name="Yuan T.T."/>
            <person name="Jiang B.G."/>
            <person name="Yang W.F."/>
            <person name="Lam T.T."/>
            <person name="Chang Q.C."/>
            <person name="Ding S.J."/>
            <person name="Wang X.J."/>
            <person name="Zhu J.G."/>
            <person name="Ruan X.D."/>
            <person name="Zhao L."/>
            <person name="Wei J.T."/>
            <person name="Ye R.Z."/>
            <person name="Que T.C."/>
            <person name="Du C.H."/>
            <person name="Zhou Y.H."/>
            <person name="Cheng J.X."/>
            <person name="Dai P.F."/>
            <person name="Guo W.B."/>
            <person name="Han X.H."/>
            <person name="Huang E.J."/>
            <person name="Li L.F."/>
            <person name="Wei W."/>
            <person name="Gao Y.C."/>
            <person name="Liu J.Z."/>
            <person name="Shao H.Z."/>
            <person name="Wang X."/>
            <person name="Wang C.C."/>
            <person name="Yang T.C."/>
            <person name="Huo Q.B."/>
            <person name="Li W."/>
            <person name="Chen H.Y."/>
            <person name="Chen S.E."/>
            <person name="Zhou L.G."/>
            <person name="Ni X.B."/>
            <person name="Tian J.H."/>
            <person name="Sheng Y."/>
            <person name="Liu T."/>
            <person name="Pan Y.S."/>
            <person name="Xia L.Y."/>
            <person name="Li J."/>
            <person name="Zhao F."/>
            <person name="Cao W.C."/>
        </authorList>
    </citation>
    <scope>NUCLEOTIDE SEQUENCE [LARGE SCALE GENOMIC DNA]</scope>
    <source>
        <strain evidence="1">Iper-2018</strain>
    </source>
</reference>
<evidence type="ECO:0000313" key="1">
    <source>
        <dbReference type="EMBL" id="KAG0433070.1"/>
    </source>
</evidence>
<comment type="caution">
    <text evidence="1">The sequence shown here is derived from an EMBL/GenBank/DDBJ whole genome shotgun (WGS) entry which is preliminary data.</text>
</comment>
<gene>
    <name evidence="1" type="ORF">HPB47_020259</name>
</gene>
<dbReference type="Proteomes" id="UP000805193">
    <property type="component" value="Unassembled WGS sequence"/>
</dbReference>
<proteinExistence type="predicted"/>
<evidence type="ECO:0000313" key="2">
    <source>
        <dbReference type="Proteomes" id="UP000805193"/>
    </source>
</evidence>
<protein>
    <submittedName>
        <fullName evidence="1">Uncharacterized protein</fullName>
    </submittedName>
</protein>
<name>A0AC60QFU9_IXOPE</name>
<accession>A0AC60QFU9</accession>
<sequence>MEVERKRRLAAVALALTIEDEEDLTSKMFKFTLFITQMLPWLFCPSETAMQFYVPRHDAADADPILLGSQDWLPTISSTSTSSAAGLFNHQRDLHNLRGLGVHAASKMFKFTLFITQLPKQPSGGASSDAGRVVEDGADNSSSVYSSFAMTTASSSISQNKASRFLQDAECTSIASLQRYDAVRQAFVRYNTTLPSSASVEGAFSVAAHIFTKKRGKMSDATFESQLLLKINNV</sequence>
<keyword evidence="2" id="KW-1185">Reference proteome</keyword>
<dbReference type="EMBL" id="JABSTQ010009088">
    <property type="protein sequence ID" value="KAG0433070.1"/>
    <property type="molecule type" value="Genomic_DNA"/>
</dbReference>